<evidence type="ECO:0000256" key="6">
    <source>
        <dbReference type="SAM" id="MobiDB-lite"/>
    </source>
</evidence>
<dbReference type="InterPro" id="IPR008271">
    <property type="entry name" value="Ser/Thr_kinase_AS"/>
</dbReference>
<dbReference type="InterPro" id="IPR000719">
    <property type="entry name" value="Prot_kinase_dom"/>
</dbReference>
<dbReference type="RefSeq" id="WP_122187496.1">
    <property type="nucleotide sequence ID" value="NZ_RFFH01000003.1"/>
</dbReference>
<dbReference type="Pfam" id="PF00069">
    <property type="entry name" value="Pkinase"/>
    <property type="match status" value="1"/>
</dbReference>
<proteinExistence type="predicted"/>
<dbReference type="PANTHER" id="PTHR43289:SF34">
    <property type="entry name" value="SERINE_THREONINE-PROTEIN KINASE YBDM-RELATED"/>
    <property type="match status" value="1"/>
</dbReference>
<dbReference type="PROSITE" id="PS00108">
    <property type="entry name" value="PROTEIN_KINASE_ST"/>
    <property type="match status" value="1"/>
</dbReference>
<protein>
    <submittedName>
        <fullName evidence="9">Serine/threonine protein kinase</fullName>
    </submittedName>
</protein>
<gene>
    <name evidence="9" type="ORF">EBN03_08970</name>
</gene>
<dbReference type="Gene3D" id="3.30.200.20">
    <property type="entry name" value="Phosphorylase Kinase, domain 1"/>
    <property type="match status" value="1"/>
</dbReference>
<evidence type="ECO:0000256" key="1">
    <source>
        <dbReference type="ARBA" id="ARBA00022679"/>
    </source>
</evidence>
<dbReference type="CDD" id="cd14014">
    <property type="entry name" value="STKc_PknB_like"/>
    <property type="match status" value="1"/>
</dbReference>
<feature type="domain" description="Protein kinase" evidence="8">
    <location>
        <begin position="15"/>
        <end position="273"/>
    </location>
</feature>
<keyword evidence="7" id="KW-1133">Transmembrane helix</keyword>
<evidence type="ECO:0000313" key="10">
    <source>
        <dbReference type="Proteomes" id="UP000279275"/>
    </source>
</evidence>
<dbReference type="SUPFAM" id="SSF56112">
    <property type="entry name" value="Protein kinase-like (PK-like)"/>
    <property type="match status" value="1"/>
</dbReference>
<evidence type="ECO:0000259" key="8">
    <source>
        <dbReference type="PROSITE" id="PS50011"/>
    </source>
</evidence>
<dbReference type="PROSITE" id="PS50011">
    <property type="entry name" value="PROTEIN_KINASE_DOM"/>
    <property type="match status" value="1"/>
</dbReference>
<dbReference type="AlphaFoldDB" id="A0A3M2L9B3"/>
<evidence type="ECO:0000256" key="4">
    <source>
        <dbReference type="ARBA" id="ARBA00022840"/>
    </source>
</evidence>
<feature type="binding site" evidence="5">
    <location>
        <position position="43"/>
    </location>
    <ligand>
        <name>ATP</name>
        <dbReference type="ChEBI" id="CHEBI:30616"/>
    </ligand>
</feature>
<dbReference type="PROSITE" id="PS00107">
    <property type="entry name" value="PROTEIN_KINASE_ATP"/>
    <property type="match status" value="1"/>
</dbReference>
<organism evidence="9 10">
    <name type="scientific">Nocardia stercoris</name>
    <dbReference type="NCBI Taxonomy" id="2483361"/>
    <lineage>
        <taxon>Bacteria</taxon>
        <taxon>Bacillati</taxon>
        <taxon>Actinomycetota</taxon>
        <taxon>Actinomycetes</taxon>
        <taxon>Mycobacteriales</taxon>
        <taxon>Nocardiaceae</taxon>
        <taxon>Nocardia</taxon>
    </lineage>
</organism>
<comment type="caution">
    <text evidence="9">The sequence shown here is derived from an EMBL/GenBank/DDBJ whole genome shotgun (WGS) entry which is preliminary data.</text>
</comment>
<dbReference type="InterPro" id="IPR017441">
    <property type="entry name" value="Protein_kinase_ATP_BS"/>
</dbReference>
<reference evidence="9 10" key="1">
    <citation type="submission" date="2018-10" db="EMBL/GenBank/DDBJ databases">
        <title>Isolation from cow dung.</title>
        <authorList>
            <person name="Ling L."/>
        </authorList>
    </citation>
    <scope>NUCLEOTIDE SEQUENCE [LARGE SCALE GENOMIC DNA]</scope>
    <source>
        <strain evidence="9 10">NEAU-LL90</strain>
    </source>
</reference>
<dbReference type="OrthoDB" id="9762169at2"/>
<dbReference type="InterPro" id="IPR011009">
    <property type="entry name" value="Kinase-like_dom_sf"/>
</dbReference>
<dbReference type="Proteomes" id="UP000279275">
    <property type="component" value="Unassembled WGS sequence"/>
</dbReference>
<evidence type="ECO:0000313" key="9">
    <source>
        <dbReference type="EMBL" id="RMI33300.1"/>
    </source>
</evidence>
<keyword evidence="7" id="KW-0812">Transmembrane</keyword>
<name>A0A3M2L9B3_9NOCA</name>
<keyword evidence="9" id="KW-0723">Serine/threonine-protein kinase</keyword>
<keyword evidence="7" id="KW-0472">Membrane</keyword>
<dbReference type="Gene3D" id="1.10.510.10">
    <property type="entry name" value="Transferase(Phosphotransferase) domain 1"/>
    <property type="match status" value="1"/>
</dbReference>
<evidence type="ECO:0000256" key="3">
    <source>
        <dbReference type="ARBA" id="ARBA00022777"/>
    </source>
</evidence>
<evidence type="ECO:0000256" key="2">
    <source>
        <dbReference type="ARBA" id="ARBA00022741"/>
    </source>
</evidence>
<feature type="transmembrane region" description="Helical" evidence="7">
    <location>
        <begin position="360"/>
        <end position="383"/>
    </location>
</feature>
<dbReference type="EMBL" id="RFFH01000003">
    <property type="protein sequence ID" value="RMI33300.1"/>
    <property type="molecule type" value="Genomic_DNA"/>
</dbReference>
<keyword evidence="2 5" id="KW-0547">Nucleotide-binding</keyword>
<evidence type="ECO:0000256" key="7">
    <source>
        <dbReference type="SAM" id="Phobius"/>
    </source>
</evidence>
<keyword evidence="4 5" id="KW-0067">ATP-binding</keyword>
<accession>A0A3M2L9B3</accession>
<dbReference type="SMART" id="SM00220">
    <property type="entry name" value="S_TKc"/>
    <property type="match status" value="1"/>
</dbReference>
<dbReference type="GO" id="GO:0005524">
    <property type="term" value="F:ATP binding"/>
    <property type="evidence" value="ECO:0007669"/>
    <property type="project" value="UniProtKB-UniRule"/>
</dbReference>
<keyword evidence="3 9" id="KW-0418">Kinase</keyword>
<evidence type="ECO:0000256" key="5">
    <source>
        <dbReference type="PROSITE-ProRule" id="PRU10141"/>
    </source>
</evidence>
<sequence>MRPLAPDDPTVIGRYRLLGVLGAGGMGKVYLGRTIGGRTVAVKVVRAELAHDNEFRTRFRREVDAARRVGGRYTVPVLDADVDAPTPWLATGYVAGLSLRDAVDEYGPLPEPALHTLTAALAHALADIHRAGVVHRDLKPSNVLITVDGPRVIDFGIARAADQSVLTATGDVIGSPGYMCPEQITGAAPVGAAGDVFALGGVLTYAATGAGPFGEGDSLAMLWRVVQEEPRLDAVPAGLRPMIAACLAKEPAERPEPGELAARFPATDTVGWLPGPILEVVSRRAIELLDLESHPVDAPEPTATRQSPAWENTGAPGFPTAAPAFPVPAHPHTDRSAITAHHPGPAPAAPVTARRSRRKVLATAGAGIVALAAAGGLSALLAYNHGGGGSAATTTTTSVVVAATTGATVAGAPGAALPAAYVGTWTGTASDGLAAFDIELTLHAGQVGDELGTSSNTGQTMGDRCSRAETLTAVTGTAVTLRARLTGGVACMDNGQPSTVQLGTDGTANYSMTGPFGDIHGILHKR</sequence>
<keyword evidence="10" id="KW-1185">Reference proteome</keyword>
<dbReference type="PANTHER" id="PTHR43289">
    <property type="entry name" value="MITOGEN-ACTIVATED PROTEIN KINASE KINASE KINASE 20-RELATED"/>
    <property type="match status" value="1"/>
</dbReference>
<dbReference type="GO" id="GO:0004674">
    <property type="term" value="F:protein serine/threonine kinase activity"/>
    <property type="evidence" value="ECO:0007669"/>
    <property type="project" value="UniProtKB-KW"/>
</dbReference>
<keyword evidence="1" id="KW-0808">Transferase</keyword>
<feature type="region of interest" description="Disordered" evidence="6">
    <location>
        <begin position="295"/>
        <end position="316"/>
    </location>
</feature>